<dbReference type="PANTHER" id="PTHR30193">
    <property type="entry name" value="ABC TRANSPORTER PERMEASE PROTEIN"/>
    <property type="match status" value="1"/>
</dbReference>
<dbReference type="Proteomes" id="UP000295636">
    <property type="component" value="Unassembled WGS sequence"/>
</dbReference>
<feature type="transmembrane region" description="Helical" evidence="7">
    <location>
        <begin position="22"/>
        <end position="42"/>
    </location>
</feature>
<evidence type="ECO:0000256" key="7">
    <source>
        <dbReference type="RuleBase" id="RU363032"/>
    </source>
</evidence>
<dbReference type="InterPro" id="IPR035906">
    <property type="entry name" value="MetI-like_sf"/>
</dbReference>
<dbReference type="EMBL" id="SMRT01000025">
    <property type="protein sequence ID" value="TDF91741.1"/>
    <property type="molecule type" value="Genomic_DNA"/>
</dbReference>
<dbReference type="GO" id="GO:0055085">
    <property type="term" value="P:transmembrane transport"/>
    <property type="evidence" value="ECO:0007669"/>
    <property type="project" value="InterPro"/>
</dbReference>
<dbReference type="OrthoDB" id="9785836at2"/>
<evidence type="ECO:0000256" key="1">
    <source>
        <dbReference type="ARBA" id="ARBA00004651"/>
    </source>
</evidence>
<accession>A0A4R5K9B0</accession>
<dbReference type="GO" id="GO:0005886">
    <property type="term" value="C:plasma membrane"/>
    <property type="evidence" value="ECO:0007669"/>
    <property type="project" value="UniProtKB-SubCell"/>
</dbReference>
<feature type="transmembrane region" description="Helical" evidence="7">
    <location>
        <begin position="278"/>
        <end position="303"/>
    </location>
</feature>
<keyword evidence="5 7" id="KW-1133">Transmembrane helix</keyword>
<comment type="similarity">
    <text evidence="7">Belongs to the binding-protein-dependent transport system permease family.</text>
</comment>
<evidence type="ECO:0000259" key="8">
    <source>
        <dbReference type="PROSITE" id="PS50928"/>
    </source>
</evidence>
<dbReference type="PROSITE" id="PS50928">
    <property type="entry name" value="ABC_TM1"/>
    <property type="match status" value="1"/>
</dbReference>
<dbReference type="CDD" id="cd06261">
    <property type="entry name" value="TM_PBP2"/>
    <property type="match status" value="1"/>
</dbReference>
<comment type="subcellular location">
    <subcellularLocation>
        <location evidence="1 7">Cell membrane</location>
        <topology evidence="1 7">Multi-pass membrane protein</topology>
    </subcellularLocation>
</comment>
<evidence type="ECO:0000313" key="9">
    <source>
        <dbReference type="EMBL" id="TDF91741.1"/>
    </source>
</evidence>
<feature type="transmembrane region" description="Helical" evidence="7">
    <location>
        <begin position="169"/>
        <end position="194"/>
    </location>
</feature>
<organism evidence="9 10">
    <name type="scientific">Paenibacillus piri</name>
    <dbReference type="NCBI Taxonomy" id="2547395"/>
    <lineage>
        <taxon>Bacteria</taxon>
        <taxon>Bacillati</taxon>
        <taxon>Bacillota</taxon>
        <taxon>Bacilli</taxon>
        <taxon>Bacillales</taxon>
        <taxon>Paenibacillaceae</taxon>
        <taxon>Paenibacillus</taxon>
    </lineage>
</organism>
<name>A0A4R5K9B0_9BACL</name>
<keyword evidence="4 7" id="KW-0812">Transmembrane</keyword>
<feature type="transmembrane region" description="Helical" evidence="7">
    <location>
        <begin position="119"/>
        <end position="142"/>
    </location>
</feature>
<reference evidence="9 10" key="1">
    <citation type="submission" date="2019-03" db="EMBL/GenBank/DDBJ databases">
        <title>This is whole genome sequence of Paenibacillus sp MS74 strain.</title>
        <authorList>
            <person name="Trinh H.N."/>
        </authorList>
    </citation>
    <scope>NUCLEOTIDE SEQUENCE [LARGE SCALE GENOMIC DNA]</scope>
    <source>
        <strain evidence="9 10">MS74</strain>
    </source>
</reference>
<gene>
    <name evidence="9" type="ORF">E1757_31770</name>
</gene>
<dbReference type="PANTHER" id="PTHR30193:SF44">
    <property type="entry name" value="LACTOSE TRANSPORT SYSTEM PERMEASE PROTEIN LACF"/>
    <property type="match status" value="1"/>
</dbReference>
<dbReference type="SUPFAM" id="SSF161098">
    <property type="entry name" value="MetI-like"/>
    <property type="match status" value="1"/>
</dbReference>
<feature type="domain" description="ABC transmembrane type-1" evidence="8">
    <location>
        <begin position="82"/>
        <end position="299"/>
    </location>
</feature>
<dbReference type="InterPro" id="IPR000515">
    <property type="entry name" value="MetI-like"/>
</dbReference>
<dbReference type="AlphaFoldDB" id="A0A4R5K9B0"/>
<evidence type="ECO:0000256" key="4">
    <source>
        <dbReference type="ARBA" id="ARBA00022692"/>
    </source>
</evidence>
<feature type="transmembrane region" description="Helical" evidence="7">
    <location>
        <begin position="215"/>
        <end position="241"/>
    </location>
</feature>
<dbReference type="Pfam" id="PF00528">
    <property type="entry name" value="BPD_transp_1"/>
    <property type="match status" value="1"/>
</dbReference>
<dbReference type="Gene3D" id="1.10.3720.10">
    <property type="entry name" value="MetI-like"/>
    <property type="match status" value="1"/>
</dbReference>
<proteinExistence type="inferred from homology"/>
<dbReference type="InterPro" id="IPR051393">
    <property type="entry name" value="ABC_transporter_permease"/>
</dbReference>
<keyword evidence="10" id="KW-1185">Reference proteome</keyword>
<evidence type="ECO:0000256" key="6">
    <source>
        <dbReference type="ARBA" id="ARBA00023136"/>
    </source>
</evidence>
<protein>
    <submittedName>
        <fullName evidence="9">Sugar ABC transporter permease</fullName>
    </submittedName>
</protein>
<feature type="transmembrane region" description="Helical" evidence="7">
    <location>
        <begin position="86"/>
        <end position="107"/>
    </location>
</feature>
<keyword evidence="6 7" id="KW-0472">Membrane</keyword>
<evidence type="ECO:0000256" key="2">
    <source>
        <dbReference type="ARBA" id="ARBA00022448"/>
    </source>
</evidence>
<sequence length="313" mass="35540">MAPACVKERGAFLVRELSRNKYLYIMALPGIAFLITFAYLPMFGHLLAFKRYQLAKGVFGSPWVGFDNFKFFFSGGLWLQVTYNTIFLNGLFITLGLGMAIIVAILLNEIRLKLFKRLFQSIIFLPYFISWVAVSLMVNVFLNSTDGFINRTLEDLGLPTYSWYSEPGVWPAILTLVYVWKFTGYKAVIFLAAIAGISEEYYESARLDGASRLQLIWHITLPQIQPVIIVLSLLAIGRIFYGDFGMIYGIIGDNGMLLPTTDVIDTYSFRALRQMGNFGMASAVVLYQSFMGLLTILLFNWIVRRTDPDSKLF</sequence>
<keyword evidence="3" id="KW-1003">Cell membrane</keyword>
<evidence type="ECO:0000256" key="5">
    <source>
        <dbReference type="ARBA" id="ARBA00022989"/>
    </source>
</evidence>
<keyword evidence="2 7" id="KW-0813">Transport</keyword>
<evidence type="ECO:0000313" key="10">
    <source>
        <dbReference type="Proteomes" id="UP000295636"/>
    </source>
</evidence>
<comment type="caution">
    <text evidence="9">The sequence shown here is derived from an EMBL/GenBank/DDBJ whole genome shotgun (WGS) entry which is preliminary data.</text>
</comment>
<evidence type="ECO:0000256" key="3">
    <source>
        <dbReference type="ARBA" id="ARBA00022475"/>
    </source>
</evidence>